<dbReference type="GO" id="GO:0072686">
    <property type="term" value="C:mitotic spindle"/>
    <property type="evidence" value="ECO:0007669"/>
    <property type="project" value="TreeGrafter"/>
</dbReference>
<protein>
    <recommendedName>
        <fullName evidence="1">Separase-like second TPR repeats region domain-containing protein</fullName>
    </recommendedName>
</protein>
<dbReference type="GO" id="GO:0005634">
    <property type="term" value="C:nucleus"/>
    <property type="evidence" value="ECO:0007669"/>
    <property type="project" value="InterPro"/>
</dbReference>
<dbReference type="GO" id="GO:0051307">
    <property type="term" value="P:meiotic chromosome separation"/>
    <property type="evidence" value="ECO:0007669"/>
    <property type="project" value="TreeGrafter"/>
</dbReference>
<dbReference type="PANTHER" id="PTHR12792">
    <property type="entry name" value="EXTRA SPINDLE POLES 1-RELATED"/>
    <property type="match status" value="1"/>
</dbReference>
<dbReference type="PANTHER" id="PTHR12792:SF0">
    <property type="entry name" value="SEPARIN"/>
    <property type="match status" value="1"/>
</dbReference>
<keyword evidence="3" id="KW-1185">Reference proteome</keyword>
<dbReference type="InterPro" id="IPR056932">
    <property type="entry name" value="TPR_ESP1_2nd"/>
</dbReference>
<dbReference type="GO" id="GO:0006508">
    <property type="term" value="P:proteolysis"/>
    <property type="evidence" value="ECO:0007669"/>
    <property type="project" value="InterPro"/>
</dbReference>
<comment type="caution">
    <text evidence="2">The sequence shown here is derived from an EMBL/GenBank/DDBJ whole genome shotgun (WGS) entry which is preliminary data.</text>
</comment>
<reference evidence="3" key="1">
    <citation type="journal article" date="2023" name="Proc. Natl. Acad. Sci. U.S.A.">
        <title>Genomic and structural basis for evolution of tropane alkaloid biosynthesis.</title>
        <authorList>
            <person name="Wanga Y.-J."/>
            <person name="Taina T."/>
            <person name="Yua J.-Y."/>
            <person name="Lia J."/>
            <person name="Xua B."/>
            <person name="Chenc J."/>
            <person name="D'Auriad J.C."/>
            <person name="Huanga J.-P."/>
            <person name="Huanga S.-X."/>
        </authorList>
    </citation>
    <scope>NUCLEOTIDE SEQUENCE [LARGE SCALE GENOMIC DNA]</scope>
    <source>
        <strain evidence="3">cv. KIB-2019</strain>
    </source>
</reference>
<evidence type="ECO:0000313" key="3">
    <source>
        <dbReference type="Proteomes" id="UP001152561"/>
    </source>
</evidence>
<feature type="domain" description="Separase-like second TPR repeats region" evidence="1">
    <location>
        <begin position="6"/>
        <end position="127"/>
    </location>
</feature>
<dbReference type="Pfam" id="PF25113">
    <property type="entry name" value="TPR_ESP1_2nd"/>
    <property type="match status" value="1"/>
</dbReference>
<dbReference type="AlphaFoldDB" id="A0A9Q1MYU5"/>
<accession>A0A9Q1MYU5</accession>
<dbReference type="EMBL" id="JAJAGQ010000001">
    <property type="protein sequence ID" value="KAJ8572579.1"/>
    <property type="molecule type" value="Genomic_DNA"/>
</dbReference>
<evidence type="ECO:0000259" key="1">
    <source>
        <dbReference type="Pfam" id="PF25113"/>
    </source>
</evidence>
<gene>
    <name evidence="2" type="ORF">K7X08_009090</name>
</gene>
<dbReference type="GO" id="GO:0004197">
    <property type="term" value="F:cysteine-type endopeptidase activity"/>
    <property type="evidence" value="ECO:0007669"/>
    <property type="project" value="InterPro"/>
</dbReference>
<dbReference type="GO" id="GO:0005737">
    <property type="term" value="C:cytoplasm"/>
    <property type="evidence" value="ECO:0007669"/>
    <property type="project" value="TreeGrafter"/>
</dbReference>
<organism evidence="2 3">
    <name type="scientific">Anisodus acutangulus</name>
    <dbReference type="NCBI Taxonomy" id="402998"/>
    <lineage>
        <taxon>Eukaryota</taxon>
        <taxon>Viridiplantae</taxon>
        <taxon>Streptophyta</taxon>
        <taxon>Embryophyta</taxon>
        <taxon>Tracheophyta</taxon>
        <taxon>Spermatophyta</taxon>
        <taxon>Magnoliopsida</taxon>
        <taxon>eudicotyledons</taxon>
        <taxon>Gunneridae</taxon>
        <taxon>Pentapetalae</taxon>
        <taxon>asterids</taxon>
        <taxon>lamiids</taxon>
        <taxon>Solanales</taxon>
        <taxon>Solanaceae</taxon>
        <taxon>Solanoideae</taxon>
        <taxon>Hyoscyameae</taxon>
        <taxon>Anisodus</taxon>
    </lineage>
</organism>
<proteinExistence type="predicted"/>
<evidence type="ECO:0000313" key="2">
    <source>
        <dbReference type="EMBL" id="KAJ8572579.1"/>
    </source>
</evidence>
<name>A0A9Q1MYU5_9SOLA</name>
<sequence length="340" mass="38352">MPSVTSNVCGILAAQLEELAMHVKEHYVEVSGSQDEPPTDLILGLYATGLLINDSCIHDSRALFLDRNDVLQKLRSLLNFSKSCFEIDGKVSNYSQKRMLYILSYFDALKFRGQPLAEYVNSPRKEILSETEDVSCNTCVEIVQDVFKQYVNVFLYYSAADSKQNLSEDNNKVLLLVAVCAFTLSLRTKRDTEETVRFIKYLITGVRVQANGLKYLFTSFYNIAVLLYRNKQMKEAAKALQASWSCVLRLCEMFKHGSDKFQNELSEDAVIGFIDEACEKTAFLLEVLQHIGDGKFVKMELKVNGVDIEEGTTTLYFLLSPFVESKQALGIIFGAGAYDI</sequence>
<dbReference type="OrthoDB" id="1087954at2759"/>
<dbReference type="Proteomes" id="UP001152561">
    <property type="component" value="Unassembled WGS sequence"/>
</dbReference>
<dbReference type="InterPro" id="IPR005314">
    <property type="entry name" value="Peptidase_C50"/>
</dbReference>